<evidence type="ECO:0000256" key="12">
    <source>
        <dbReference type="SAM" id="MobiDB-lite"/>
    </source>
</evidence>
<keyword evidence="3" id="KW-0540">Nuclease</keyword>
<feature type="active site" description="Proton donor/acceptor" evidence="9">
    <location>
        <position position="397"/>
    </location>
</feature>
<feature type="binding site" evidence="10">
    <location>
        <position position="399"/>
    </location>
    <ligand>
        <name>substrate</name>
    </ligand>
</feature>
<dbReference type="InterPro" id="IPR010347">
    <property type="entry name" value="Tdp1"/>
</dbReference>
<reference evidence="13 14" key="1">
    <citation type="journal article" date="2018" name="PLoS Pathog.">
        <title>Evolution of structural diversity of trichothecenes, a family of toxins produced by plant pathogenic and entomopathogenic fungi.</title>
        <authorList>
            <person name="Proctor R.H."/>
            <person name="McCormick S.P."/>
            <person name="Kim H.S."/>
            <person name="Cardoza R.E."/>
            <person name="Stanley A.M."/>
            <person name="Lindo L."/>
            <person name="Kelly A."/>
            <person name="Brown D.W."/>
            <person name="Lee T."/>
            <person name="Vaughan M.M."/>
            <person name="Alexander N.J."/>
            <person name="Busman M."/>
            <person name="Gutierrez S."/>
        </authorList>
    </citation>
    <scope>NUCLEOTIDE SEQUENCE [LARGE SCALE GENOMIC DNA]</scope>
    <source>
        <strain evidence="13 14">IBT 40837</strain>
    </source>
</reference>
<evidence type="ECO:0000256" key="3">
    <source>
        <dbReference type="ARBA" id="ARBA00022722"/>
    </source>
</evidence>
<dbReference type="OrthoDB" id="47785at2759"/>
<protein>
    <submittedName>
        <fullName evidence="13">Tyrosyl-dna phosphodiesterase 1</fullName>
    </submittedName>
</protein>
<dbReference type="GO" id="GO:0006281">
    <property type="term" value="P:DNA repair"/>
    <property type="evidence" value="ECO:0007669"/>
    <property type="project" value="UniProtKB-KW"/>
</dbReference>
<evidence type="ECO:0000256" key="9">
    <source>
        <dbReference type="PIRSR" id="PIRSR610347-1"/>
    </source>
</evidence>
<gene>
    <name evidence="13" type="ORF">TARUN_6282</name>
</gene>
<dbReference type="GO" id="GO:0003697">
    <property type="term" value="F:single-stranded DNA binding"/>
    <property type="evidence" value="ECO:0007669"/>
    <property type="project" value="TreeGrafter"/>
</dbReference>
<dbReference type="GO" id="GO:0005634">
    <property type="term" value="C:nucleus"/>
    <property type="evidence" value="ECO:0007669"/>
    <property type="project" value="UniProtKB-SubCell"/>
</dbReference>
<evidence type="ECO:0000256" key="6">
    <source>
        <dbReference type="ARBA" id="ARBA00022839"/>
    </source>
</evidence>
<evidence type="ECO:0000313" key="13">
    <source>
        <dbReference type="EMBL" id="RFU75970.1"/>
    </source>
</evidence>
<evidence type="ECO:0000256" key="4">
    <source>
        <dbReference type="ARBA" id="ARBA00022763"/>
    </source>
</evidence>
<evidence type="ECO:0000256" key="2">
    <source>
        <dbReference type="ARBA" id="ARBA00010205"/>
    </source>
</evidence>
<dbReference type="EMBL" id="PXOA01000397">
    <property type="protein sequence ID" value="RFU75970.1"/>
    <property type="molecule type" value="Genomic_DNA"/>
</dbReference>
<feature type="region of interest" description="Disordered" evidence="12">
    <location>
        <begin position="1"/>
        <end position="35"/>
    </location>
</feature>
<evidence type="ECO:0000256" key="11">
    <source>
        <dbReference type="PIRSR" id="PIRSR610347-3"/>
    </source>
</evidence>
<dbReference type="PANTHER" id="PTHR12415:SF0">
    <property type="entry name" value="TYROSYL-DNA PHOSPHODIESTERASE 1"/>
    <property type="match status" value="1"/>
</dbReference>
<organism evidence="13 14">
    <name type="scientific">Trichoderma arundinaceum</name>
    <dbReference type="NCBI Taxonomy" id="490622"/>
    <lineage>
        <taxon>Eukaryota</taxon>
        <taxon>Fungi</taxon>
        <taxon>Dikarya</taxon>
        <taxon>Ascomycota</taxon>
        <taxon>Pezizomycotina</taxon>
        <taxon>Sordariomycetes</taxon>
        <taxon>Hypocreomycetidae</taxon>
        <taxon>Hypocreales</taxon>
        <taxon>Hypocreaceae</taxon>
        <taxon>Trichoderma</taxon>
    </lineage>
</organism>
<comment type="caution">
    <text evidence="13">The sequence shown here is derived from an EMBL/GenBank/DDBJ whole genome shotgun (WGS) entry which is preliminary data.</text>
</comment>
<evidence type="ECO:0000256" key="8">
    <source>
        <dbReference type="ARBA" id="ARBA00023242"/>
    </source>
</evidence>
<evidence type="ECO:0000256" key="10">
    <source>
        <dbReference type="PIRSR" id="PIRSR610347-2"/>
    </source>
</evidence>
<dbReference type="FunFam" id="3.30.870.10:FF:000038">
    <property type="entry name" value="Probable tyrosyl-DNA phosphodiesterase"/>
    <property type="match status" value="1"/>
</dbReference>
<evidence type="ECO:0000256" key="5">
    <source>
        <dbReference type="ARBA" id="ARBA00022801"/>
    </source>
</evidence>
<keyword evidence="4" id="KW-0227">DNA damage</keyword>
<keyword evidence="8" id="KW-0539">Nucleus</keyword>
<proteinExistence type="inferred from homology"/>
<accession>A0A395NIV5</accession>
<name>A0A395NIV5_TRIAR</name>
<dbReference type="Pfam" id="PF06087">
    <property type="entry name" value="Tyr-DNA_phospho"/>
    <property type="match status" value="1"/>
</dbReference>
<evidence type="ECO:0000256" key="1">
    <source>
        <dbReference type="ARBA" id="ARBA00004123"/>
    </source>
</evidence>
<comment type="subcellular location">
    <subcellularLocation>
        <location evidence="1">Nucleus</location>
    </subcellularLocation>
</comment>
<dbReference type="Gene3D" id="3.30.870.10">
    <property type="entry name" value="Endonuclease Chain A"/>
    <property type="match status" value="2"/>
</dbReference>
<keyword evidence="7" id="KW-0234">DNA repair</keyword>
<evidence type="ECO:0000313" key="14">
    <source>
        <dbReference type="Proteomes" id="UP000266272"/>
    </source>
</evidence>
<keyword evidence="14" id="KW-1185">Reference proteome</keyword>
<dbReference type="PANTHER" id="PTHR12415">
    <property type="entry name" value="TYROSYL-DNA PHOSPHODIESTERASE 1"/>
    <property type="match status" value="1"/>
</dbReference>
<sequence length="526" mass="59003">MMNLPRKRSAAEGDEGDETGILTSLSRSISPPPKRVRLMTANKSPWQLTRIRDLPDELNKDTVMLEDILGDPLIFQCWQFNFLHDIPFVVNAFHESVRHSVELHVVHGFWKTKESPRVSLSRDASRYPNVHLHCAPMPAMFGTHHSKMMILFRSDDTAQVVIHTANMIPKDWTNMTNAVWISQKLPALPKGVTMPRPGQLLPVGSGGRFKEDLLEYLMQYDSHRTICRDLVKGLSKYDFSSIRAALIASVPGSHLLRGALGPAWGWGALKRCLRDIPVEPGESEIVVQISSIATLGAKNDWLQNTLFNSLATCSTQNAKRPSFKVVFPTADEIRNSLDGYDSGASIHAKIESPQHIQQLHYLHPMLYHWAKDSVNGPEVLDGTPIRGDSGRNRAAPHIKTYIRFNKDNSIAWAMLTSANMSKQAWGDAPKLTERKTREVKVASWEVGVLVWPELLCKDGVMVSSFQSDTPDASPFAEGQRPLIGLRVPYSMPLQAYGKDEVPWAPTTAHTRPDWKGHMWAYPKSSR</sequence>
<evidence type="ECO:0000256" key="7">
    <source>
        <dbReference type="ARBA" id="ARBA00023204"/>
    </source>
</evidence>
<feature type="site" description="Interaction with DNA" evidence="11">
    <location>
        <position position="421"/>
    </location>
</feature>
<feature type="active site" description="Nucleophile" evidence="9">
    <location>
        <position position="145"/>
    </location>
</feature>
<feature type="binding site" evidence="10">
    <location>
        <position position="147"/>
    </location>
    <ligand>
        <name>substrate</name>
    </ligand>
</feature>
<dbReference type="AlphaFoldDB" id="A0A395NIV5"/>
<keyword evidence="5" id="KW-0378">Hydrolase</keyword>
<dbReference type="GO" id="GO:0004527">
    <property type="term" value="F:exonuclease activity"/>
    <property type="evidence" value="ECO:0007669"/>
    <property type="project" value="UniProtKB-KW"/>
</dbReference>
<comment type="similarity">
    <text evidence="2">Belongs to the tyrosyl-DNA phosphodiesterase family.</text>
</comment>
<dbReference type="Proteomes" id="UP000266272">
    <property type="component" value="Unassembled WGS sequence"/>
</dbReference>
<dbReference type="STRING" id="490622.A0A395NIV5"/>
<dbReference type="SUPFAM" id="SSF56024">
    <property type="entry name" value="Phospholipase D/nuclease"/>
    <property type="match status" value="2"/>
</dbReference>
<dbReference type="CDD" id="cd09194">
    <property type="entry name" value="PLDc_yTdp1_1"/>
    <property type="match status" value="1"/>
</dbReference>
<dbReference type="GO" id="GO:0003690">
    <property type="term" value="F:double-stranded DNA binding"/>
    <property type="evidence" value="ECO:0007669"/>
    <property type="project" value="TreeGrafter"/>
</dbReference>
<dbReference type="GO" id="GO:0017005">
    <property type="term" value="F:3'-tyrosyl-DNA phosphodiesterase activity"/>
    <property type="evidence" value="ECO:0007669"/>
    <property type="project" value="TreeGrafter"/>
</dbReference>
<keyword evidence="6" id="KW-0269">Exonuclease</keyword>